<sequence length="394" mass="44019">MRVAIIGGKLQGVEAAYLAQKAGWEVILIDKDKTVPAARLCDSFRCLDVTRQDELVKVLNKCELIIPAFENKEALASLLLSSQLTGIPMLYDDGAYSISSSKIRSNSLFADLGVPAPVPWPKCGFPVIVKPSDASGSEGVLKIRNQSELNLQKTLLKQNHPWVIEEYLEGPSYSIEVIGFAGQYKAMQVTELQMDGNYDCKRVLAPARLERGLKKQFVETALKIARNLQLNGIMDVEAILHKGQLKVIEIDARLPSQTPTVVYKSTGLNMLQIIGEAFAKGQPWKAFEIEDNRGVVYEHINVFPYRMEISGEHIMAGAENLQLYNGLFGADEVITDYIPGKKHWVATLIVTGKNRQEAWNKRCQVIQRIREEMGISSYLDTSPYEKSLSELRSM</sequence>
<dbReference type="Proteomes" id="UP000037175">
    <property type="component" value="Unassembled WGS sequence"/>
</dbReference>
<dbReference type="GO" id="GO:0005829">
    <property type="term" value="C:cytosol"/>
    <property type="evidence" value="ECO:0007669"/>
    <property type="project" value="TreeGrafter"/>
</dbReference>
<dbReference type="RefSeq" id="WP_052218663.1">
    <property type="nucleotide sequence ID" value="NZ_LGTE01000022.1"/>
</dbReference>
<evidence type="ECO:0000256" key="2">
    <source>
        <dbReference type="ARBA" id="ARBA00022741"/>
    </source>
</evidence>
<dbReference type="PROSITE" id="PS50975">
    <property type="entry name" value="ATP_GRASP"/>
    <property type="match status" value="1"/>
</dbReference>
<dbReference type="SUPFAM" id="SSF52440">
    <property type="entry name" value="PreATP-grasp domain"/>
    <property type="match status" value="1"/>
</dbReference>
<feature type="domain" description="ATP-grasp" evidence="5">
    <location>
        <begin position="87"/>
        <end position="279"/>
    </location>
</feature>
<dbReference type="Gene3D" id="3.30.470.20">
    <property type="entry name" value="ATP-grasp fold, B domain"/>
    <property type="match status" value="1"/>
</dbReference>
<dbReference type="EMBL" id="LGTE01000022">
    <property type="protein sequence ID" value="KNZ68746.1"/>
    <property type="molecule type" value="Genomic_DNA"/>
</dbReference>
<keyword evidence="2 4" id="KW-0547">Nucleotide-binding</keyword>
<dbReference type="AlphaFoldDB" id="A0A0L6VZV7"/>
<dbReference type="Pfam" id="PF02655">
    <property type="entry name" value="ATP-grasp_3"/>
    <property type="match status" value="1"/>
</dbReference>
<dbReference type="NCBIfam" id="TIGR03909">
    <property type="entry name" value="pyrrolys_PylC"/>
    <property type="match status" value="1"/>
</dbReference>
<dbReference type="GO" id="GO:0005524">
    <property type="term" value="F:ATP binding"/>
    <property type="evidence" value="ECO:0007669"/>
    <property type="project" value="UniProtKB-UniRule"/>
</dbReference>
<dbReference type="GO" id="GO:0071524">
    <property type="term" value="P:pyrrolysine biosynthetic process"/>
    <property type="evidence" value="ECO:0007669"/>
    <property type="project" value="InterPro"/>
</dbReference>
<dbReference type="PATRIC" id="fig|281456.6.peg.2739"/>
<evidence type="ECO:0000313" key="7">
    <source>
        <dbReference type="Proteomes" id="UP000037175"/>
    </source>
</evidence>
<organism evidence="6 7">
    <name type="scientific">Thermincola ferriacetica</name>
    <dbReference type="NCBI Taxonomy" id="281456"/>
    <lineage>
        <taxon>Bacteria</taxon>
        <taxon>Bacillati</taxon>
        <taxon>Bacillota</taxon>
        <taxon>Clostridia</taxon>
        <taxon>Eubacteriales</taxon>
        <taxon>Thermincolaceae</taxon>
        <taxon>Thermincola</taxon>
    </lineage>
</organism>
<dbReference type="Pfam" id="PF21360">
    <property type="entry name" value="PylC-like_N"/>
    <property type="match status" value="1"/>
</dbReference>
<dbReference type="Gene3D" id="3.40.50.720">
    <property type="entry name" value="NAD(P)-binding Rossmann-like Domain"/>
    <property type="match status" value="1"/>
</dbReference>
<evidence type="ECO:0000313" key="6">
    <source>
        <dbReference type="EMBL" id="KNZ68746.1"/>
    </source>
</evidence>
<evidence type="ECO:0000259" key="5">
    <source>
        <dbReference type="PROSITE" id="PS50975"/>
    </source>
</evidence>
<proteinExistence type="predicted"/>
<dbReference type="PANTHER" id="PTHR43055:SF1">
    <property type="entry name" value="FORMATE-DEPENDENT PHOSPHORIBOSYLGLYCINAMIDE FORMYLTRANSFERASE"/>
    <property type="match status" value="1"/>
</dbReference>
<keyword evidence="7" id="KW-1185">Reference proteome</keyword>
<evidence type="ECO:0000256" key="1">
    <source>
        <dbReference type="ARBA" id="ARBA00022598"/>
    </source>
</evidence>
<keyword evidence="3 4" id="KW-0067">ATP-binding</keyword>
<dbReference type="InterPro" id="IPR048764">
    <property type="entry name" value="PylC_N"/>
</dbReference>
<dbReference type="GO" id="GO:0046872">
    <property type="term" value="F:metal ion binding"/>
    <property type="evidence" value="ECO:0007669"/>
    <property type="project" value="InterPro"/>
</dbReference>
<gene>
    <name evidence="6" type="ORF">Tfer_2625</name>
</gene>
<evidence type="ECO:0000256" key="4">
    <source>
        <dbReference type="PROSITE-ProRule" id="PRU00409"/>
    </source>
</evidence>
<dbReference type="InterPro" id="IPR003806">
    <property type="entry name" value="ATP-grasp_PylC-type"/>
</dbReference>
<dbReference type="GO" id="GO:0016874">
    <property type="term" value="F:ligase activity"/>
    <property type="evidence" value="ECO:0007669"/>
    <property type="project" value="UniProtKB-KW"/>
</dbReference>
<name>A0A0L6VZV7_9FIRM</name>
<evidence type="ECO:0000256" key="3">
    <source>
        <dbReference type="ARBA" id="ARBA00022840"/>
    </source>
</evidence>
<dbReference type="SUPFAM" id="SSF56059">
    <property type="entry name" value="Glutathione synthetase ATP-binding domain-like"/>
    <property type="match status" value="1"/>
</dbReference>
<keyword evidence="1" id="KW-0436">Ligase</keyword>
<reference evidence="7" key="1">
    <citation type="submission" date="2015-07" db="EMBL/GenBank/DDBJ databases">
        <title>Complete Genome of Thermincola ferriacetica strain Z-0001T.</title>
        <authorList>
            <person name="Lusk B."/>
            <person name="Badalamenti J.P."/>
            <person name="Parameswaran P."/>
            <person name="Bond D.R."/>
            <person name="Torres C.I."/>
        </authorList>
    </citation>
    <scope>NUCLEOTIDE SEQUENCE [LARGE SCALE GENOMIC DNA]</scope>
    <source>
        <strain evidence="7">Z-0001</strain>
    </source>
</reference>
<dbReference type="InterPro" id="IPR023890">
    <property type="entry name" value="Pyrrolys_PylC"/>
</dbReference>
<protein>
    <recommendedName>
        <fullName evidence="5">ATP-grasp domain-containing protein</fullName>
    </recommendedName>
</protein>
<dbReference type="PANTHER" id="PTHR43055">
    <property type="entry name" value="FORMATE-DEPENDENT PHOSPHORIBOSYLGLYCINAMIDE FORMYLTRANSFERASE"/>
    <property type="match status" value="1"/>
</dbReference>
<dbReference type="InterPro" id="IPR011761">
    <property type="entry name" value="ATP-grasp"/>
</dbReference>
<accession>A0A0L6VZV7</accession>
<comment type="caution">
    <text evidence="6">The sequence shown here is derived from an EMBL/GenBank/DDBJ whole genome shotgun (WGS) entry which is preliminary data.</text>
</comment>
<dbReference type="InterPro" id="IPR016185">
    <property type="entry name" value="PreATP-grasp_dom_sf"/>
</dbReference>